<dbReference type="InterPro" id="IPR015422">
    <property type="entry name" value="PyrdxlP-dep_Trfase_small"/>
</dbReference>
<evidence type="ECO:0000256" key="2">
    <source>
        <dbReference type="ARBA" id="ARBA00022898"/>
    </source>
</evidence>
<keyword evidence="3" id="KW-0554">One-carbon metabolism</keyword>
<dbReference type="AlphaFoldDB" id="A0A5K7ZEB0"/>
<proteinExistence type="inferred from homology"/>
<evidence type="ECO:0000313" key="7">
    <source>
        <dbReference type="Proteomes" id="UP000427769"/>
    </source>
</evidence>
<dbReference type="InterPro" id="IPR015424">
    <property type="entry name" value="PyrdxlP-dep_Trfase"/>
</dbReference>
<comment type="subcellular location">
    <subcellularLocation>
        <location evidence="3">Cytoplasm</location>
    </subcellularLocation>
</comment>
<dbReference type="InterPro" id="IPR039429">
    <property type="entry name" value="SHMT-like_dom"/>
</dbReference>
<comment type="catalytic activity">
    <reaction evidence="3">
        <text>(6R)-5,10-methylene-5,6,7,8-tetrahydrofolate + glycine + H2O = (6S)-5,6,7,8-tetrahydrofolate + L-serine</text>
        <dbReference type="Rhea" id="RHEA:15481"/>
        <dbReference type="ChEBI" id="CHEBI:15377"/>
        <dbReference type="ChEBI" id="CHEBI:15636"/>
        <dbReference type="ChEBI" id="CHEBI:33384"/>
        <dbReference type="ChEBI" id="CHEBI:57305"/>
        <dbReference type="ChEBI" id="CHEBI:57453"/>
        <dbReference type="EC" id="2.1.2.1"/>
    </reaction>
</comment>
<evidence type="ECO:0000313" key="6">
    <source>
        <dbReference type="EMBL" id="BBO78101.1"/>
    </source>
</evidence>
<dbReference type="GO" id="GO:0019264">
    <property type="term" value="P:glycine biosynthetic process from serine"/>
    <property type="evidence" value="ECO:0007669"/>
    <property type="project" value="InterPro"/>
</dbReference>
<dbReference type="Pfam" id="PF00464">
    <property type="entry name" value="SHMT"/>
    <property type="match status" value="1"/>
</dbReference>
<dbReference type="Gene3D" id="3.40.640.10">
    <property type="entry name" value="Type I PLP-dependent aspartate aminotransferase-like (Major domain)"/>
    <property type="match status" value="1"/>
</dbReference>
<comment type="pathway">
    <text evidence="3">One-carbon metabolism; tetrahydrofolate interconversion.</text>
</comment>
<dbReference type="UniPathway" id="UPA00193"/>
<keyword evidence="7" id="KW-1185">Reference proteome</keyword>
<comment type="cofactor">
    <cofactor evidence="1 3 4">
        <name>pyridoxal 5'-phosphate</name>
        <dbReference type="ChEBI" id="CHEBI:597326"/>
    </cofactor>
</comment>
<dbReference type="RefSeq" id="WP_155306771.1">
    <property type="nucleotide sequence ID" value="NZ_AP021875.1"/>
</dbReference>
<evidence type="ECO:0000256" key="3">
    <source>
        <dbReference type="HAMAP-Rule" id="MF_00051"/>
    </source>
</evidence>
<feature type="binding site" evidence="3">
    <location>
        <begin position="121"/>
        <end position="123"/>
    </location>
    <ligand>
        <name>(6S)-5,6,7,8-tetrahydrofolate</name>
        <dbReference type="ChEBI" id="CHEBI:57453"/>
    </ligand>
</feature>
<sequence>MSHLKREDPCIATLIEKERIRIEETLDMIAAENHAPPSVMEVLGSILNTKTIEGYPGKRFHAGCEHVDEIEDIAVQRAKELFGAEYVNVQPHSGTSANLAVYFSVLDVGDSVLSMGLPHGGHLSHGHRASITSKCFEFTHYGVDPKTERLDYDRIRDLAYKVKPKMIVAGASSYPRLIDYEKIAVIAREVNAYCLADMAHLAGLVAGKVIPSPVPCCDFVTFTTYKTLMGGRGGVILAREEFGQRLNAAVFPGCQGTSAVNLIAAKGLIFKLAMEPRFIEIQKKTVENAKILAQSLNAQGYRIVSGGTDNHQVLIDLTSKKLNGAMAETALESAGIVLNRNVIPSDVRTPGSVSGLRLGSAGLTTRGMGHSEMITIAGMIDRVLSQSDDPTVLNKTNHQVKKLCRRYPVYA</sequence>
<organism evidence="6 7">
    <name type="scientific">Desulfosarcina widdelii</name>
    <dbReference type="NCBI Taxonomy" id="947919"/>
    <lineage>
        <taxon>Bacteria</taxon>
        <taxon>Pseudomonadati</taxon>
        <taxon>Thermodesulfobacteriota</taxon>
        <taxon>Desulfobacteria</taxon>
        <taxon>Desulfobacterales</taxon>
        <taxon>Desulfosarcinaceae</taxon>
        <taxon>Desulfosarcina</taxon>
    </lineage>
</organism>
<reference evidence="6 7" key="1">
    <citation type="submission" date="2019-11" db="EMBL/GenBank/DDBJ databases">
        <title>Comparative genomics of hydrocarbon-degrading Desulfosarcina strains.</title>
        <authorList>
            <person name="Watanabe M."/>
            <person name="Kojima H."/>
            <person name="Fukui M."/>
        </authorList>
    </citation>
    <scope>NUCLEOTIDE SEQUENCE [LARGE SCALE GENOMIC DNA]</scope>
    <source>
        <strain evidence="6 7">PP31</strain>
    </source>
</reference>
<keyword evidence="3" id="KW-0963">Cytoplasm</keyword>
<dbReference type="InterPro" id="IPR001085">
    <property type="entry name" value="Ser_HO-MeTrfase"/>
</dbReference>
<dbReference type="HAMAP" id="MF_00051">
    <property type="entry name" value="SHMT"/>
    <property type="match status" value="1"/>
</dbReference>
<evidence type="ECO:0000256" key="4">
    <source>
        <dbReference type="PIRSR" id="PIRSR000412-50"/>
    </source>
</evidence>
<comment type="caution">
    <text evidence="3">Lacks conserved residue(s) required for the propagation of feature annotation.</text>
</comment>
<accession>A0A5K7ZEB0</accession>
<dbReference type="CDD" id="cd00378">
    <property type="entry name" value="SHMT"/>
    <property type="match status" value="1"/>
</dbReference>
<dbReference type="NCBIfam" id="NF000586">
    <property type="entry name" value="PRK00011.1"/>
    <property type="match status" value="1"/>
</dbReference>
<feature type="domain" description="Serine hydroxymethyltransferase-like" evidence="5">
    <location>
        <begin position="4"/>
        <end position="380"/>
    </location>
</feature>
<gene>
    <name evidence="6" type="primary">glyA_2</name>
    <name evidence="3" type="synonym">glyA</name>
    <name evidence="6" type="ORF">DSCW_55180</name>
</gene>
<dbReference type="InterPro" id="IPR049943">
    <property type="entry name" value="Ser_HO-MeTrfase-like"/>
</dbReference>
<dbReference type="GO" id="GO:0035999">
    <property type="term" value="P:tetrahydrofolate interconversion"/>
    <property type="evidence" value="ECO:0007669"/>
    <property type="project" value="UniProtKB-UniRule"/>
</dbReference>
<dbReference type="Proteomes" id="UP000427769">
    <property type="component" value="Chromosome"/>
</dbReference>
<evidence type="ECO:0000259" key="5">
    <source>
        <dbReference type="Pfam" id="PF00464"/>
    </source>
</evidence>
<dbReference type="OrthoDB" id="9803846at2"/>
<comment type="subunit">
    <text evidence="3">Homodimer.</text>
</comment>
<keyword evidence="3 6" id="KW-0808">Transferase</keyword>
<keyword evidence="6" id="KW-0489">Methyltransferase</keyword>
<dbReference type="EC" id="2.1.2.1" evidence="3"/>
<protein>
    <recommendedName>
        <fullName evidence="3">Probable serine hydroxymethyltransferase</fullName>
        <shortName evidence="3">SHMT</shortName>
        <shortName evidence="3">Serine methylase</shortName>
        <ecNumber evidence="3">2.1.2.1</ecNumber>
    </recommendedName>
</protein>
<feature type="modified residue" description="N6-(pyridoxal phosphate)lysine" evidence="3 4">
    <location>
        <position position="226"/>
    </location>
</feature>
<dbReference type="GO" id="GO:0005829">
    <property type="term" value="C:cytosol"/>
    <property type="evidence" value="ECO:0007669"/>
    <property type="project" value="TreeGrafter"/>
</dbReference>
<name>A0A5K7ZEB0_9BACT</name>
<dbReference type="GO" id="GO:0030170">
    <property type="term" value="F:pyridoxal phosphate binding"/>
    <property type="evidence" value="ECO:0007669"/>
    <property type="project" value="UniProtKB-UniRule"/>
</dbReference>
<dbReference type="SUPFAM" id="SSF53383">
    <property type="entry name" value="PLP-dependent transferases"/>
    <property type="match status" value="1"/>
</dbReference>
<comment type="similarity">
    <text evidence="3">Belongs to the SHMT family.</text>
</comment>
<comment type="function">
    <text evidence="3">Catalyzes the reversible interconversion of serine and glycine with tetrahydrofolate (THF) serving as the one-carbon carrier. This reaction serves as the major source of one-carbon groups required for the biosynthesis of purines, thymidylate, methionine, and other important biomolecules.</text>
</comment>
<dbReference type="PANTHER" id="PTHR11680">
    <property type="entry name" value="SERINE HYDROXYMETHYLTRANSFERASE"/>
    <property type="match status" value="1"/>
</dbReference>
<feature type="binding site" evidence="3">
    <location>
        <position position="117"/>
    </location>
    <ligand>
        <name>(6S)-5,6,7,8-tetrahydrofolate</name>
        <dbReference type="ChEBI" id="CHEBI:57453"/>
    </ligand>
</feature>
<dbReference type="InterPro" id="IPR015421">
    <property type="entry name" value="PyrdxlP-dep_Trfase_major"/>
</dbReference>
<dbReference type="PANTHER" id="PTHR11680:SF35">
    <property type="entry name" value="SERINE HYDROXYMETHYLTRANSFERASE 1"/>
    <property type="match status" value="1"/>
</dbReference>
<dbReference type="KEGG" id="dwd:DSCW_55180"/>
<dbReference type="GO" id="GO:0032259">
    <property type="term" value="P:methylation"/>
    <property type="evidence" value="ECO:0007669"/>
    <property type="project" value="UniProtKB-KW"/>
</dbReference>
<feature type="binding site" evidence="3">
    <location>
        <position position="240"/>
    </location>
    <ligand>
        <name>(6S)-5,6,7,8-tetrahydrofolate</name>
        <dbReference type="ChEBI" id="CHEBI:57453"/>
    </ligand>
</feature>
<dbReference type="GO" id="GO:0008168">
    <property type="term" value="F:methyltransferase activity"/>
    <property type="evidence" value="ECO:0007669"/>
    <property type="project" value="UniProtKB-KW"/>
</dbReference>
<keyword evidence="2 3" id="KW-0663">Pyridoxal phosphate</keyword>
<dbReference type="EMBL" id="AP021875">
    <property type="protein sequence ID" value="BBO78101.1"/>
    <property type="molecule type" value="Genomic_DNA"/>
</dbReference>
<evidence type="ECO:0000256" key="1">
    <source>
        <dbReference type="ARBA" id="ARBA00001933"/>
    </source>
</evidence>
<dbReference type="Gene3D" id="3.90.1150.10">
    <property type="entry name" value="Aspartate Aminotransferase, domain 1"/>
    <property type="match status" value="1"/>
</dbReference>
<dbReference type="GO" id="GO:0004372">
    <property type="term" value="F:glycine hydroxymethyltransferase activity"/>
    <property type="evidence" value="ECO:0007669"/>
    <property type="project" value="UniProtKB-EC"/>
</dbReference>
<dbReference type="PIRSF" id="PIRSF000412">
    <property type="entry name" value="SHMT"/>
    <property type="match status" value="1"/>
</dbReference>